<organism evidence="8 9">
    <name type="scientific">Candidatus Magnetobacterium casense</name>
    <dbReference type="NCBI Taxonomy" id="1455061"/>
    <lineage>
        <taxon>Bacteria</taxon>
        <taxon>Pseudomonadati</taxon>
        <taxon>Nitrospirota</taxon>
        <taxon>Thermodesulfovibrionia</taxon>
        <taxon>Thermodesulfovibrionales</taxon>
        <taxon>Candidatus Magnetobacteriaceae</taxon>
        <taxon>Candidatus Magnetobacterium</taxon>
    </lineage>
</organism>
<name>A0ABS6RY35_9BACT</name>
<keyword evidence="3" id="KW-0547">Nucleotide-binding</keyword>
<evidence type="ECO:0000256" key="3">
    <source>
        <dbReference type="ARBA" id="ARBA00022741"/>
    </source>
</evidence>
<evidence type="ECO:0000256" key="5">
    <source>
        <dbReference type="ARBA" id="ARBA00022840"/>
    </source>
</evidence>
<dbReference type="Pfam" id="PF00294">
    <property type="entry name" value="PfkB"/>
    <property type="match status" value="1"/>
</dbReference>
<dbReference type="PANTHER" id="PTHR46566:SF2">
    <property type="entry name" value="ATP-DEPENDENT 6-PHOSPHOFRUCTOKINASE ISOZYME 2"/>
    <property type="match status" value="1"/>
</dbReference>
<dbReference type="PANTHER" id="PTHR46566">
    <property type="entry name" value="1-PHOSPHOFRUCTOKINASE-RELATED"/>
    <property type="match status" value="1"/>
</dbReference>
<sequence length="315" mass="33033">MMIITVTLNPSIDRTLRVAGFRVGGVNRGEALMVCPGGKGINVSRAVVRMGAEGIALGLVGGRTGGMIVEMLRQEGIDFRYVEVEQESRNCYGILPVLNDETKNAGETILNELGPVVSTGEVSRFKALYAETVTAGAIVVLSGSMARGIDDCLYAELISIAHQRQARVVFDTSGSALARGIEAAPDFLKINAAELHGLTGRVDDTLEETISDVECLLNLGISTVVITRGRDDALAFTAGMAWRITPPQVATVNSWGSGDCVVAGMAVALAGNTPLPQTLRFAIASGTANTLSYGAGFISMDKVKELATAVVVSDL</sequence>
<evidence type="ECO:0000313" key="8">
    <source>
        <dbReference type="EMBL" id="MBV6341317.1"/>
    </source>
</evidence>
<accession>A0ABS6RY35</accession>
<evidence type="ECO:0000259" key="7">
    <source>
        <dbReference type="Pfam" id="PF00294"/>
    </source>
</evidence>
<evidence type="ECO:0000256" key="1">
    <source>
        <dbReference type="ARBA" id="ARBA00010688"/>
    </source>
</evidence>
<dbReference type="PIRSF" id="PIRSF000535">
    <property type="entry name" value="1PFK/6PFK/LacC"/>
    <property type="match status" value="1"/>
</dbReference>
<protein>
    <submittedName>
        <fullName evidence="8">1-phosphofructokinase family hexose kinase</fullName>
    </submittedName>
</protein>
<dbReference type="Proteomes" id="UP001196980">
    <property type="component" value="Unassembled WGS sequence"/>
</dbReference>
<proteinExistence type="inferred from homology"/>
<feature type="domain" description="Carbohydrate kinase PfkB" evidence="7">
    <location>
        <begin position="9"/>
        <end position="297"/>
    </location>
</feature>
<keyword evidence="9" id="KW-1185">Reference proteome</keyword>
<evidence type="ECO:0000256" key="4">
    <source>
        <dbReference type="ARBA" id="ARBA00022777"/>
    </source>
</evidence>
<dbReference type="NCBIfam" id="TIGR03168">
    <property type="entry name" value="1-PFK"/>
    <property type="match status" value="1"/>
</dbReference>
<keyword evidence="4" id="KW-0418">Kinase</keyword>
<dbReference type="CDD" id="cd01164">
    <property type="entry name" value="FruK_PfkB_like"/>
    <property type="match status" value="1"/>
</dbReference>
<comment type="caution">
    <text evidence="8">The sequence shown here is derived from an EMBL/GenBank/DDBJ whole genome shotgun (WGS) entry which is preliminary data.</text>
</comment>
<keyword evidence="2 6" id="KW-0808">Transferase</keyword>
<dbReference type="EMBL" id="JABXWD010000093">
    <property type="protein sequence ID" value="MBV6341317.1"/>
    <property type="molecule type" value="Genomic_DNA"/>
</dbReference>
<dbReference type="InterPro" id="IPR011611">
    <property type="entry name" value="PfkB_dom"/>
</dbReference>
<reference evidence="8 9" key="1">
    <citation type="journal article" date="2020" name="J Geophys Res Biogeosci">
        <title>Magnetotaxis as an Adaptation to Enable Bacterial Shuttling of Microbial Sulfur and Sulfur Cycling Across Aquatic Oxic#Anoxic Interfaces.</title>
        <authorList>
            <person name="Li J."/>
            <person name="Liu P."/>
            <person name="Wang J."/>
            <person name="Roberts A.P."/>
            <person name="Pan Y."/>
        </authorList>
    </citation>
    <scope>NUCLEOTIDE SEQUENCE [LARGE SCALE GENOMIC DNA]</scope>
    <source>
        <strain evidence="8 9">MYR-1_YQ</strain>
    </source>
</reference>
<dbReference type="InterPro" id="IPR002173">
    <property type="entry name" value="Carboh/pur_kinase_PfkB_CS"/>
</dbReference>
<dbReference type="InterPro" id="IPR017583">
    <property type="entry name" value="Tagatose/fructose_Pkinase"/>
</dbReference>
<gene>
    <name evidence="8" type="ORF">HWQ67_06945</name>
</gene>
<comment type="similarity">
    <text evidence="1">Belongs to the carbohydrate kinase PfkB family.</text>
</comment>
<evidence type="ECO:0000313" key="9">
    <source>
        <dbReference type="Proteomes" id="UP001196980"/>
    </source>
</evidence>
<evidence type="ECO:0000256" key="2">
    <source>
        <dbReference type="ARBA" id="ARBA00022679"/>
    </source>
</evidence>
<dbReference type="PROSITE" id="PS00584">
    <property type="entry name" value="PFKB_KINASES_2"/>
    <property type="match status" value="1"/>
</dbReference>
<dbReference type="PROSITE" id="PS00583">
    <property type="entry name" value="PFKB_KINASES_1"/>
    <property type="match status" value="1"/>
</dbReference>
<keyword evidence="5" id="KW-0067">ATP-binding</keyword>
<evidence type="ECO:0000256" key="6">
    <source>
        <dbReference type="PIRNR" id="PIRNR000535"/>
    </source>
</evidence>